<evidence type="ECO:0000313" key="5">
    <source>
        <dbReference type="Proteomes" id="UP000252187"/>
    </source>
</evidence>
<dbReference type="Gene3D" id="2.60.120.260">
    <property type="entry name" value="Galactose-binding domain-like"/>
    <property type="match status" value="1"/>
</dbReference>
<dbReference type="Pfam" id="PF13472">
    <property type="entry name" value="Lipase_GDSL_2"/>
    <property type="match status" value="1"/>
</dbReference>
<gene>
    <name evidence="4" type="ORF">DQ226_11155</name>
</gene>
<evidence type="ECO:0000256" key="1">
    <source>
        <dbReference type="SAM" id="MobiDB-lite"/>
    </source>
</evidence>
<dbReference type="InterPro" id="IPR048977">
    <property type="entry name" value="SsfX3-like_N"/>
</dbReference>
<dbReference type="Gene3D" id="3.40.50.1110">
    <property type="entry name" value="SGNH hydrolase"/>
    <property type="match status" value="1"/>
</dbReference>
<protein>
    <submittedName>
        <fullName evidence="4">Lipase</fullName>
    </submittedName>
</protein>
<evidence type="ECO:0000313" key="4">
    <source>
        <dbReference type="EMBL" id="RBA33950.1"/>
    </source>
</evidence>
<organism evidence="4 5">
    <name type="scientific">Dietzia maris</name>
    <dbReference type="NCBI Taxonomy" id="37915"/>
    <lineage>
        <taxon>Bacteria</taxon>
        <taxon>Bacillati</taxon>
        <taxon>Actinomycetota</taxon>
        <taxon>Actinomycetes</taxon>
        <taxon>Mycobacteriales</taxon>
        <taxon>Dietziaceae</taxon>
        <taxon>Dietzia</taxon>
    </lineage>
</organism>
<dbReference type="AlphaFoldDB" id="A0A365P954"/>
<evidence type="ECO:0000259" key="3">
    <source>
        <dbReference type="Pfam" id="PF21181"/>
    </source>
</evidence>
<proteinExistence type="predicted"/>
<dbReference type="EMBL" id="QNTT01000028">
    <property type="protein sequence ID" value="RBA33950.1"/>
    <property type="molecule type" value="Genomic_DNA"/>
</dbReference>
<sequence>MTIRTPLTPELLRGHEYLETTSRGLRPHRLPAWVCARFPDPQLLSVEAQPSGVRVAVVTDAESIELVTHPTRLAYRGIHRPRGSIDLVVDHRLVASDRLTGGDAIETDLQTGVTELVPGPPHLTRFTGLGAGEKLVELWLPHNEQVDLVELRTDAPVTPAPTDRRRWLHHGSSISHGSNATSPARTWPALAARLGGVDLRNLGVGGSALVDPFMARVMRDTPADLISLKLGINVTNSDSMRLRAFVPAVHGFLDTIRDGHPTTPLLLVSPIYCGIHEDTPGPGAFDPDTFHTGEVRFIATGETGDTAQGRLTLRVIRDALASIVEARDDENLHHLDGTALYGSADADEHPLPDALHPDTATHELIGTRFARHVFGDGGPFDHGGHTRGESCTHGL</sequence>
<feature type="compositionally biased region" description="Polar residues" evidence="1">
    <location>
        <begin position="172"/>
        <end position="183"/>
    </location>
</feature>
<dbReference type="InterPro" id="IPR036514">
    <property type="entry name" value="SGNH_hydro_sf"/>
</dbReference>
<feature type="domain" description="SGNH hydrolase-type esterase" evidence="2">
    <location>
        <begin position="171"/>
        <end position="364"/>
    </location>
</feature>
<dbReference type="SUPFAM" id="SSF52266">
    <property type="entry name" value="SGNH hydrolase"/>
    <property type="match status" value="1"/>
</dbReference>
<feature type="domain" description="SsfX3-like N-terminal" evidence="3">
    <location>
        <begin position="14"/>
        <end position="146"/>
    </location>
</feature>
<accession>A0A365P954</accession>
<feature type="region of interest" description="Disordered" evidence="1">
    <location>
        <begin position="160"/>
        <end position="183"/>
    </location>
</feature>
<dbReference type="Pfam" id="PF21181">
    <property type="entry name" value="SsfX3_N"/>
    <property type="match status" value="1"/>
</dbReference>
<dbReference type="Proteomes" id="UP000252187">
    <property type="component" value="Unassembled WGS sequence"/>
</dbReference>
<name>A0A365P954_9ACTN</name>
<comment type="caution">
    <text evidence="4">The sequence shown here is derived from an EMBL/GenBank/DDBJ whole genome shotgun (WGS) entry which is preliminary data.</text>
</comment>
<reference evidence="4 5" key="1">
    <citation type="submission" date="2018-06" db="EMBL/GenBank/DDBJ databases">
        <title>Whole genome sequencing of four bacterial strains from South Shetland trench revealing bio-synthetic gene clusters.</title>
        <authorList>
            <person name="Abdel-Mageed W.M."/>
            <person name="Lehri B."/>
            <person name="Jarmusch S.A."/>
            <person name="Miranda K."/>
            <person name="Goodfellow M."/>
            <person name="Jaspars M."/>
            <person name="Karlyshev A.V."/>
        </authorList>
    </citation>
    <scope>NUCLEOTIDE SEQUENCE [LARGE SCALE GENOMIC DNA]</scope>
    <source>
        <strain evidence="4 5">SST1</strain>
    </source>
</reference>
<dbReference type="InterPro" id="IPR013830">
    <property type="entry name" value="SGNH_hydro"/>
</dbReference>
<evidence type="ECO:0000259" key="2">
    <source>
        <dbReference type="Pfam" id="PF13472"/>
    </source>
</evidence>